<gene>
    <name evidence="3" type="ORF">RHOBADRAFT_56457</name>
</gene>
<dbReference type="OrthoDB" id="202203at2759"/>
<dbReference type="STRING" id="578459.A0A0P9EE04"/>
<evidence type="ECO:0000256" key="1">
    <source>
        <dbReference type="SAM" id="Coils"/>
    </source>
</evidence>
<accession>A0A0P9EE04</accession>
<feature type="domain" description="FAD/NAD(P)-binding" evidence="2">
    <location>
        <begin position="12"/>
        <end position="390"/>
    </location>
</feature>
<proteinExistence type="predicted"/>
<dbReference type="GO" id="GO:0004174">
    <property type="term" value="F:electron-transferring-flavoprotein dehydrogenase activity"/>
    <property type="evidence" value="ECO:0007669"/>
    <property type="project" value="TreeGrafter"/>
</dbReference>
<dbReference type="InterPro" id="IPR036188">
    <property type="entry name" value="FAD/NAD-bd_sf"/>
</dbReference>
<evidence type="ECO:0000313" key="4">
    <source>
        <dbReference type="Proteomes" id="UP000053890"/>
    </source>
</evidence>
<dbReference type="SUPFAM" id="SSF51905">
    <property type="entry name" value="FAD/NAD(P)-binding domain"/>
    <property type="match status" value="1"/>
</dbReference>
<dbReference type="Proteomes" id="UP000053890">
    <property type="component" value="Unassembled WGS sequence"/>
</dbReference>
<dbReference type="GeneID" id="28978805"/>
<dbReference type="Gene3D" id="3.50.50.100">
    <property type="match status" value="1"/>
</dbReference>
<evidence type="ECO:0000313" key="3">
    <source>
        <dbReference type="EMBL" id="KPV71608.1"/>
    </source>
</evidence>
<dbReference type="PANTHER" id="PTHR43735">
    <property type="entry name" value="APOPTOSIS-INDUCING FACTOR 1"/>
    <property type="match status" value="1"/>
</dbReference>
<dbReference type="GO" id="GO:0005737">
    <property type="term" value="C:cytoplasm"/>
    <property type="evidence" value="ECO:0007669"/>
    <property type="project" value="TreeGrafter"/>
</dbReference>
<reference evidence="3 4" key="1">
    <citation type="journal article" date="2015" name="Front. Microbiol.">
        <title>Genome sequence of the plant growth promoting endophytic yeast Rhodotorula graminis WP1.</title>
        <authorList>
            <person name="Firrincieli A."/>
            <person name="Otillar R."/>
            <person name="Salamov A."/>
            <person name="Schmutz J."/>
            <person name="Khan Z."/>
            <person name="Redman R.S."/>
            <person name="Fleck N.D."/>
            <person name="Lindquist E."/>
            <person name="Grigoriev I.V."/>
            <person name="Doty S.L."/>
        </authorList>
    </citation>
    <scope>NUCLEOTIDE SEQUENCE [LARGE SCALE GENOMIC DNA]</scope>
    <source>
        <strain evidence="3 4">WP1</strain>
    </source>
</reference>
<dbReference type="AlphaFoldDB" id="A0A0P9EE04"/>
<name>A0A0P9EE04_RHOGW</name>
<keyword evidence="1" id="KW-0175">Coiled coil</keyword>
<organism evidence="3 4">
    <name type="scientific">Rhodotorula graminis (strain WP1)</name>
    <dbReference type="NCBI Taxonomy" id="578459"/>
    <lineage>
        <taxon>Eukaryota</taxon>
        <taxon>Fungi</taxon>
        <taxon>Dikarya</taxon>
        <taxon>Basidiomycota</taxon>
        <taxon>Pucciniomycotina</taxon>
        <taxon>Microbotryomycetes</taxon>
        <taxon>Sporidiobolales</taxon>
        <taxon>Sporidiobolaceae</taxon>
        <taxon>Rhodotorula</taxon>
    </lineage>
</organism>
<sequence>MVALAAPAATRNVVILGASYAGARAAELLSRTLPSTHRVVVIDRQTHFNHLYLHPRVSVVPGHSHKTFIPLGGIIPSPAAAATNASLPLSNKARHVVIHASVTSLNDDFIELDRDLLEHERDLEGEADEIESLTDELESARLDAAPRDKKLSTRRLSWEYMIYALGCQLPPCLTSTARTKKDGVAFLESRGAEIKRATKILIAGGGALGIQFATDIADLYNNPHNVAHLGLAEGEAPPPKKRVTLVHSRDRFMPAYKQEMHDEVVRRLEVLGVEVVLGERLALPPQDEDAPGTLKTVKLRDGRELEYDLLLRCTGQKPNSQLLGQWLPEALDEHGFVKIRPTLQVDVAGVPDADKRSEKLRRNVYSIGDVAAAGVIKAGHTGWNQAGVAVQNIMCSLETDALNAERPSSADAEEPKLVEYERSPPQIKVTLGLQHSASEMCAAMGDQHTHFSVGEGGPVDGHYAAVWTRMGADPSGDLMA</sequence>
<dbReference type="GO" id="GO:0050660">
    <property type="term" value="F:flavin adenine dinucleotide binding"/>
    <property type="evidence" value="ECO:0007669"/>
    <property type="project" value="TreeGrafter"/>
</dbReference>
<dbReference type="EMBL" id="KQ474092">
    <property type="protein sequence ID" value="KPV71608.1"/>
    <property type="molecule type" value="Genomic_DNA"/>
</dbReference>
<dbReference type="PANTHER" id="PTHR43735:SF2">
    <property type="entry name" value="FE-REGULATED PROTEIN 8"/>
    <property type="match status" value="1"/>
</dbReference>
<keyword evidence="4" id="KW-1185">Reference proteome</keyword>
<evidence type="ECO:0000259" key="2">
    <source>
        <dbReference type="Pfam" id="PF07992"/>
    </source>
</evidence>
<dbReference type="Pfam" id="PF07992">
    <property type="entry name" value="Pyr_redox_2"/>
    <property type="match status" value="1"/>
</dbReference>
<feature type="coiled-coil region" evidence="1">
    <location>
        <begin position="116"/>
        <end position="143"/>
    </location>
</feature>
<dbReference type="InterPro" id="IPR023753">
    <property type="entry name" value="FAD/NAD-binding_dom"/>
</dbReference>
<dbReference type="RefSeq" id="XP_018267657.1">
    <property type="nucleotide sequence ID" value="XM_018418358.1"/>
</dbReference>
<protein>
    <recommendedName>
        <fullName evidence="2">FAD/NAD(P)-binding domain-containing protein</fullName>
    </recommendedName>
</protein>
<dbReference type="OMA" id="DRNSHAN"/>
<dbReference type="PRINTS" id="PR00368">
    <property type="entry name" value="FADPNR"/>
</dbReference>